<proteinExistence type="predicted"/>
<reference evidence="1" key="2">
    <citation type="submission" date="2020-09" db="EMBL/GenBank/DDBJ databases">
        <authorList>
            <person name="Sun Q."/>
            <person name="Sedlacek I."/>
        </authorList>
    </citation>
    <scope>NUCLEOTIDE SEQUENCE</scope>
    <source>
        <strain evidence="1">CCM 8606</strain>
    </source>
</reference>
<sequence length="135" mass="15473">MSNVKASQIATLKATIYHKDGFASYEWDTTPQKLIAYLQERIHGEPPLILEALPFGTPALQRLAQQYCKLYKPTIPLEERQPVEQRIQCELEKLIDEPIEILCQLATLCEWEEPDLEQWTGTLTDGQTIVINTSM</sequence>
<dbReference type="AlphaFoldDB" id="A0A8J3EZZ6"/>
<dbReference type="EMBL" id="BMDH01000006">
    <property type="protein sequence ID" value="GGI15454.1"/>
    <property type="molecule type" value="Genomic_DNA"/>
</dbReference>
<dbReference type="Proteomes" id="UP000619536">
    <property type="component" value="Unassembled WGS sequence"/>
</dbReference>
<organism evidence="1 2">
    <name type="scientific">Galliscardovia ingluviei</name>
    <dbReference type="NCBI Taxonomy" id="1769422"/>
    <lineage>
        <taxon>Bacteria</taxon>
        <taxon>Bacillati</taxon>
        <taxon>Actinomycetota</taxon>
        <taxon>Actinomycetes</taxon>
        <taxon>Bifidobacteriales</taxon>
        <taxon>Bifidobacteriaceae</taxon>
        <taxon>Galliscardovia</taxon>
    </lineage>
</organism>
<protein>
    <submittedName>
        <fullName evidence="1">Uncharacterized protein</fullName>
    </submittedName>
</protein>
<dbReference type="RefSeq" id="WP_188355762.1">
    <property type="nucleotide sequence ID" value="NZ_BMDH01000006.1"/>
</dbReference>
<gene>
    <name evidence="1" type="ORF">GCM10007377_15980</name>
</gene>
<reference evidence="1" key="1">
    <citation type="journal article" date="2014" name="Int. J. Syst. Evol. Microbiol.">
        <title>Complete genome sequence of Corynebacterium casei LMG S-19264T (=DSM 44701T), isolated from a smear-ripened cheese.</title>
        <authorList>
            <consortium name="US DOE Joint Genome Institute (JGI-PGF)"/>
            <person name="Walter F."/>
            <person name="Albersmeier A."/>
            <person name="Kalinowski J."/>
            <person name="Ruckert C."/>
        </authorList>
    </citation>
    <scope>NUCLEOTIDE SEQUENCE</scope>
    <source>
        <strain evidence="1">CCM 8606</strain>
    </source>
</reference>
<evidence type="ECO:0000313" key="2">
    <source>
        <dbReference type="Proteomes" id="UP000619536"/>
    </source>
</evidence>
<comment type="caution">
    <text evidence="1">The sequence shown here is derived from an EMBL/GenBank/DDBJ whole genome shotgun (WGS) entry which is preliminary data.</text>
</comment>
<evidence type="ECO:0000313" key="1">
    <source>
        <dbReference type="EMBL" id="GGI15454.1"/>
    </source>
</evidence>
<keyword evidence="2" id="KW-1185">Reference proteome</keyword>
<name>A0A8J3EZZ6_9BIFI</name>
<accession>A0A8J3EZZ6</accession>